<keyword evidence="2" id="KW-0732">Signal</keyword>
<keyword evidence="4" id="KW-1185">Reference proteome</keyword>
<dbReference type="AlphaFoldDB" id="A0A8H6A160"/>
<evidence type="ECO:0000256" key="1">
    <source>
        <dbReference type="SAM" id="MobiDB-lite"/>
    </source>
</evidence>
<accession>A0A8H6A160</accession>
<comment type="caution">
    <text evidence="3">The sequence shown here is derived from an EMBL/GenBank/DDBJ whole genome shotgun (WGS) entry which is preliminary data.</text>
</comment>
<feature type="signal peptide" evidence="2">
    <location>
        <begin position="1"/>
        <end position="19"/>
    </location>
</feature>
<gene>
    <name evidence="3" type="ORF">ETB97_001194</name>
</gene>
<feature type="chain" id="PRO_5034463174" evidence="2">
    <location>
        <begin position="20"/>
        <end position="109"/>
    </location>
</feature>
<evidence type="ECO:0000256" key="2">
    <source>
        <dbReference type="SAM" id="SignalP"/>
    </source>
</evidence>
<feature type="region of interest" description="Disordered" evidence="1">
    <location>
        <begin position="79"/>
        <end position="109"/>
    </location>
</feature>
<proteinExistence type="predicted"/>
<evidence type="ECO:0000313" key="4">
    <source>
        <dbReference type="Proteomes" id="UP000541154"/>
    </source>
</evidence>
<evidence type="ECO:0000313" key="3">
    <source>
        <dbReference type="EMBL" id="KAF5860753.1"/>
    </source>
</evidence>
<sequence>MRVILPFLAVLAGLPAALAAGRCREGLNYCGSTLISQGWSQRELLDIADGDNNVEKAFFYCERDGVIEYSEPCTVCQRAPEGQSDACDRDQDQGQDDGQDEDKKKNKKD</sequence>
<protein>
    <submittedName>
        <fullName evidence="3">Uncharacterized protein</fullName>
    </submittedName>
</protein>
<name>A0A8H6A160_PETAA</name>
<dbReference type="Proteomes" id="UP000541154">
    <property type="component" value="Unassembled WGS sequence"/>
</dbReference>
<organism evidence="3 4">
    <name type="scientific">Petromyces alliaceus</name>
    <name type="common">Aspergillus alliaceus</name>
    <dbReference type="NCBI Taxonomy" id="209559"/>
    <lineage>
        <taxon>Eukaryota</taxon>
        <taxon>Fungi</taxon>
        <taxon>Dikarya</taxon>
        <taxon>Ascomycota</taxon>
        <taxon>Pezizomycotina</taxon>
        <taxon>Eurotiomycetes</taxon>
        <taxon>Eurotiomycetidae</taxon>
        <taxon>Eurotiales</taxon>
        <taxon>Aspergillaceae</taxon>
        <taxon>Aspergillus</taxon>
        <taxon>Aspergillus subgen. Circumdati</taxon>
    </lineage>
</organism>
<dbReference type="EMBL" id="SPNV01000120">
    <property type="protein sequence ID" value="KAF5860753.1"/>
    <property type="molecule type" value="Genomic_DNA"/>
</dbReference>
<reference evidence="3 4" key="1">
    <citation type="submission" date="2019-04" db="EMBL/GenBank/DDBJ databases">
        <title>Aspergillus burnettii sp. nov., novel species from soil in southeast Queensland.</title>
        <authorList>
            <person name="Gilchrist C.L.M."/>
            <person name="Pitt J.I."/>
            <person name="Lange L."/>
            <person name="Lacey H.J."/>
            <person name="Vuong D."/>
            <person name="Midgley D.J."/>
            <person name="Greenfield P."/>
            <person name="Bradbury M."/>
            <person name="Lacey E."/>
            <person name="Busk P.K."/>
            <person name="Pilgaard B."/>
            <person name="Chooi Y.H."/>
            <person name="Piggott A.M."/>
        </authorList>
    </citation>
    <scope>NUCLEOTIDE SEQUENCE [LARGE SCALE GENOMIC DNA]</scope>
    <source>
        <strain evidence="3 4">FRR 5400</strain>
    </source>
</reference>